<evidence type="ECO:0000259" key="12">
    <source>
        <dbReference type="Pfam" id="PF01729"/>
    </source>
</evidence>
<dbReference type="GO" id="GO:0004514">
    <property type="term" value="F:nicotinate-nucleotide diphosphorylase (carboxylating) activity"/>
    <property type="evidence" value="ECO:0007669"/>
    <property type="project" value="UniProtKB-EC"/>
</dbReference>
<dbReference type="PANTHER" id="PTHR32179">
    <property type="entry name" value="NICOTINATE-NUCLEOTIDE PYROPHOSPHORYLASE [CARBOXYLATING]"/>
    <property type="match status" value="1"/>
</dbReference>
<feature type="non-terminal residue" evidence="14">
    <location>
        <position position="282"/>
    </location>
</feature>
<organism evidence="14 15">
    <name type="scientific">Gloeomargarita lithophora Alchichica-D10</name>
    <dbReference type="NCBI Taxonomy" id="1188229"/>
    <lineage>
        <taxon>Bacteria</taxon>
        <taxon>Bacillati</taxon>
        <taxon>Cyanobacteriota</taxon>
        <taxon>Cyanophyceae</taxon>
        <taxon>Gloeomargaritales</taxon>
        <taxon>Gloeomargaritaceae</taxon>
        <taxon>Gloeomargarita</taxon>
    </lineage>
</organism>
<evidence type="ECO:0000256" key="11">
    <source>
        <dbReference type="ARBA" id="ARBA00069173"/>
    </source>
</evidence>
<dbReference type="RefSeq" id="WP_084111695.1">
    <property type="nucleotide sequence ID" value="NZ_CP017675.1"/>
</dbReference>
<dbReference type="UniPathway" id="UPA00253">
    <property type="reaction ID" value="UER00331"/>
</dbReference>
<comment type="subunit">
    <text evidence="4">Hexamer formed by 3 homodimers.</text>
</comment>
<dbReference type="Gene3D" id="3.20.20.70">
    <property type="entry name" value="Aldolase class I"/>
    <property type="match status" value="1"/>
</dbReference>
<dbReference type="EMBL" id="CP017675">
    <property type="protein sequence ID" value="APB34418.1"/>
    <property type="molecule type" value="Genomic_DNA"/>
</dbReference>
<dbReference type="InterPro" id="IPR037128">
    <property type="entry name" value="Quinolinate_PRibosylTase_N_sf"/>
</dbReference>
<keyword evidence="8 14" id="KW-0808">Transferase</keyword>
<dbReference type="GO" id="GO:0009435">
    <property type="term" value="P:NAD+ biosynthetic process"/>
    <property type="evidence" value="ECO:0007669"/>
    <property type="project" value="UniProtKB-UniPathway"/>
</dbReference>
<dbReference type="SUPFAM" id="SSF54675">
    <property type="entry name" value="Nicotinate/Quinolinate PRTase N-terminal domain-like"/>
    <property type="match status" value="1"/>
</dbReference>
<evidence type="ECO:0000259" key="13">
    <source>
        <dbReference type="Pfam" id="PF02749"/>
    </source>
</evidence>
<proteinExistence type="inferred from homology"/>
<dbReference type="EC" id="2.4.2.19" evidence="5"/>
<dbReference type="InterPro" id="IPR027277">
    <property type="entry name" value="NadC/ModD"/>
</dbReference>
<protein>
    <recommendedName>
        <fullName evidence="11">Probable nicotinate-nucleotide pyrophosphorylase [carboxylating]</fullName>
        <ecNumber evidence="5">2.4.2.19</ecNumber>
    </recommendedName>
    <alternativeName>
        <fullName evidence="9">Quinolinate phosphoribosyltransferase [decarboxylating]</fullName>
    </alternativeName>
</protein>
<dbReference type="InterPro" id="IPR004393">
    <property type="entry name" value="NadC"/>
</dbReference>
<dbReference type="InterPro" id="IPR002638">
    <property type="entry name" value="Quinolinate_PRibosylTrfase_C"/>
</dbReference>
<evidence type="ECO:0000256" key="4">
    <source>
        <dbReference type="ARBA" id="ARBA00011218"/>
    </source>
</evidence>
<dbReference type="InterPro" id="IPR013785">
    <property type="entry name" value="Aldolase_TIM"/>
</dbReference>
<feature type="domain" description="Quinolinate phosphoribosyl transferase C-terminal" evidence="12">
    <location>
        <begin position="119"/>
        <end position="282"/>
    </location>
</feature>
<evidence type="ECO:0000313" key="15">
    <source>
        <dbReference type="Proteomes" id="UP000180235"/>
    </source>
</evidence>
<reference evidence="14 15" key="1">
    <citation type="submission" date="2016-10" db="EMBL/GenBank/DDBJ databases">
        <title>Description of Gloeomargarita lithophora gen. nov., sp. nov., a thylakoid-bearing basal-branching cyanobacterium with intracellular carbonates, and proposal for Gloeomargaritales ord. nov.</title>
        <authorList>
            <person name="Moreira D."/>
            <person name="Tavera R."/>
            <person name="Benzerara K."/>
            <person name="Skouri-Panet F."/>
            <person name="Couradeau E."/>
            <person name="Gerard E."/>
            <person name="Loussert C."/>
            <person name="Novelo E."/>
            <person name="Zivanovic Y."/>
            <person name="Lopez-Garcia P."/>
        </authorList>
    </citation>
    <scope>NUCLEOTIDE SEQUENCE [LARGE SCALE GENOMIC DNA]</scope>
    <source>
        <strain evidence="14 15">D10</strain>
    </source>
</reference>
<dbReference type="GO" id="GO:0034213">
    <property type="term" value="P:quinolinate catabolic process"/>
    <property type="evidence" value="ECO:0007669"/>
    <property type="project" value="TreeGrafter"/>
</dbReference>
<dbReference type="FunFam" id="3.90.1170.20:FF:000001">
    <property type="entry name" value="Nicotinate-nucleotide diphosphorylase (Carboxylating)"/>
    <property type="match status" value="1"/>
</dbReference>
<dbReference type="Gene3D" id="3.90.1170.20">
    <property type="entry name" value="Quinolinate phosphoribosyl transferase, N-terminal domain"/>
    <property type="match status" value="1"/>
</dbReference>
<evidence type="ECO:0000256" key="9">
    <source>
        <dbReference type="ARBA" id="ARBA00033102"/>
    </source>
</evidence>
<name>A0A1J0AEP6_9CYAN</name>
<dbReference type="Pfam" id="PF02749">
    <property type="entry name" value="QRPTase_N"/>
    <property type="match status" value="1"/>
</dbReference>
<comment type="function">
    <text evidence="1">Involved in the catabolism of quinolinic acid (QA).</text>
</comment>
<keyword evidence="6" id="KW-0662">Pyridine nucleotide biosynthesis</keyword>
<dbReference type="CDD" id="cd01572">
    <property type="entry name" value="QPRTase"/>
    <property type="match status" value="1"/>
</dbReference>
<evidence type="ECO:0000313" key="14">
    <source>
        <dbReference type="EMBL" id="APB34418.1"/>
    </source>
</evidence>
<evidence type="ECO:0000256" key="3">
    <source>
        <dbReference type="ARBA" id="ARBA00009400"/>
    </source>
</evidence>
<feature type="domain" description="Quinolinate phosphoribosyl transferase N-terminal" evidence="13">
    <location>
        <begin position="35"/>
        <end position="117"/>
    </location>
</feature>
<dbReference type="Pfam" id="PF01729">
    <property type="entry name" value="QRPTase_C"/>
    <property type="match status" value="1"/>
</dbReference>
<dbReference type="OrthoDB" id="9782546at2"/>
<evidence type="ECO:0000256" key="6">
    <source>
        <dbReference type="ARBA" id="ARBA00022642"/>
    </source>
</evidence>
<dbReference type="NCBIfam" id="TIGR00078">
    <property type="entry name" value="nadC"/>
    <property type="match status" value="1"/>
</dbReference>
<dbReference type="STRING" id="1188229.GlitD10_2091"/>
<comment type="similarity">
    <text evidence="3">Belongs to the NadC/ModD family.</text>
</comment>
<evidence type="ECO:0000256" key="7">
    <source>
        <dbReference type="ARBA" id="ARBA00022676"/>
    </source>
</evidence>
<dbReference type="FunFam" id="3.20.20.70:FF:000030">
    <property type="entry name" value="Nicotinate-nucleotide pyrophosphorylase, carboxylating"/>
    <property type="match status" value="1"/>
</dbReference>
<evidence type="ECO:0000256" key="5">
    <source>
        <dbReference type="ARBA" id="ARBA00011944"/>
    </source>
</evidence>
<dbReference type="SUPFAM" id="SSF51690">
    <property type="entry name" value="Nicotinate/Quinolinate PRTase C-terminal domain-like"/>
    <property type="match status" value="1"/>
</dbReference>
<dbReference type="Proteomes" id="UP000180235">
    <property type="component" value="Chromosome"/>
</dbReference>
<dbReference type="InterPro" id="IPR022412">
    <property type="entry name" value="Quinolinate_PRibosylTrfase_N"/>
</dbReference>
<keyword evidence="15" id="KW-1185">Reference proteome</keyword>
<comment type="pathway">
    <text evidence="2">Cofactor biosynthesis; NAD(+) biosynthesis; nicotinate D-ribonucleotide from quinolinate: step 1/1.</text>
</comment>
<dbReference type="InterPro" id="IPR036068">
    <property type="entry name" value="Nicotinate_pribotase-like_C"/>
</dbReference>
<dbReference type="PANTHER" id="PTHR32179:SF3">
    <property type="entry name" value="NICOTINATE-NUCLEOTIDE PYROPHOSPHORYLASE [CARBOXYLATING]"/>
    <property type="match status" value="1"/>
</dbReference>
<evidence type="ECO:0000256" key="8">
    <source>
        <dbReference type="ARBA" id="ARBA00022679"/>
    </source>
</evidence>
<evidence type="ECO:0000256" key="1">
    <source>
        <dbReference type="ARBA" id="ARBA00003237"/>
    </source>
</evidence>
<dbReference type="GO" id="GO:0005737">
    <property type="term" value="C:cytoplasm"/>
    <property type="evidence" value="ECO:0007669"/>
    <property type="project" value="TreeGrafter"/>
</dbReference>
<evidence type="ECO:0000256" key="10">
    <source>
        <dbReference type="ARBA" id="ARBA00047445"/>
    </source>
</evidence>
<comment type="catalytic activity">
    <reaction evidence="10">
        <text>nicotinate beta-D-ribonucleotide + CO2 + diphosphate = quinolinate + 5-phospho-alpha-D-ribose 1-diphosphate + 2 H(+)</text>
        <dbReference type="Rhea" id="RHEA:12733"/>
        <dbReference type="ChEBI" id="CHEBI:15378"/>
        <dbReference type="ChEBI" id="CHEBI:16526"/>
        <dbReference type="ChEBI" id="CHEBI:29959"/>
        <dbReference type="ChEBI" id="CHEBI:33019"/>
        <dbReference type="ChEBI" id="CHEBI:57502"/>
        <dbReference type="ChEBI" id="CHEBI:58017"/>
        <dbReference type="EC" id="2.4.2.19"/>
    </reaction>
</comment>
<accession>A0A1J0AEP6</accession>
<keyword evidence="7 14" id="KW-0328">Glycosyltransferase</keyword>
<evidence type="ECO:0000256" key="2">
    <source>
        <dbReference type="ARBA" id="ARBA00004893"/>
    </source>
</evidence>
<gene>
    <name evidence="14" type="ORF">GlitD10_2091</name>
</gene>
<dbReference type="PIRSF" id="PIRSF006250">
    <property type="entry name" value="NadC_ModD"/>
    <property type="match status" value="1"/>
</dbReference>
<dbReference type="AlphaFoldDB" id="A0A1J0AEP6"/>
<sequence length="282" mass="29959">MVASPADSVAGLPWFLLDDTLKSWLSEDLGRGDQTTLGLGSHRCGRGVWQAKAPGVVAGLPVAARLFHWVDAGVVFAPEVAEGTLVQAGQAVAKLQGTTASLLMGERVALNIVMRLSGIASLTRQYVDLLKGTGVQVVDTRKTTPGLRLLEKYAIRVGGGINHRLGLDDAVLVKENHIAAAGGITLAVQAIRQRIPHPLGLEIEVEAITQIPEVLACQPQRILLDNMTPELLTQAVILIRKTHPHIKIEASGNVTLANLLTVAATGVDYIATSAPITQARWL</sequence>
<dbReference type="KEGG" id="glt:GlitD10_2091"/>